<evidence type="ECO:0008006" key="3">
    <source>
        <dbReference type="Google" id="ProtNLM"/>
    </source>
</evidence>
<protein>
    <recommendedName>
        <fullName evidence="3">DUF1269 domain-containing protein</fullName>
    </recommendedName>
</protein>
<gene>
    <name evidence="1" type="ORF">DSM104329_02036</name>
</gene>
<name>A0A9E7BZT0_9ACTN</name>
<dbReference type="Pfam" id="PF19850">
    <property type="entry name" value="DUF6325"/>
    <property type="match status" value="1"/>
</dbReference>
<proteinExistence type="predicted"/>
<dbReference type="RefSeq" id="WP_259315324.1">
    <property type="nucleotide sequence ID" value="NZ_CP087164.1"/>
</dbReference>
<dbReference type="InterPro" id="IPR046288">
    <property type="entry name" value="DUF6325"/>
</dbReference>
<sequence>MSESELDVLGPVDYLVVEFPADKADFSGEMAAELTALVDRGLVRVLDLLILRKDADGSVEAAELDEVEESRVGELLGLESELAMLLAEEDIEAVGLAIEPGSVAAVLVYENRWAGPFGSAVRRSGGQLIASGRIPTQALLAAIESEPEGA</sequence>
<evidence type="ECO:0000313" key="2">
    <source>
        <dbReference type="Proteomes" id="UP001162834"/>
    </source>
</evidence>
<dbReference type="Proteomes" id="UP001162834">
    <property type="component" value="Chromosome"/>
</dbReference>
<accession>A0A9E7BZT0</accession>
<keyword evidence="2" id="KW-1185">Reference proteome</keyword>
<evidence type="ECO:0000313" key="1">
    <source>
        <dbReference type="EMBL" id="UGS35641.1"/>
    </source>
</evidence>
<organism evidence="1 2">
    <name type="scientific">Capillimicrobium parvum</name>
    <dbReference type="NCBI Taxonomy" id="2884022"/>
    <lineage>
        <taxon>Bacteria</taxon>
        <taxon>Bacillati</taxon>
        <taxon>Actinomycetota</taxon>
        <taxon>Thermoleophilia</taxon>
        <taxon>Solirubrobacterales</taxon>
        <taxon>Capillimicrobiaceae</taxon>
        <taxon>Capillimicrobium</taxon>
    </lineage>
</organism>
<reference evidence="1" key="1">
    <citation type="journal article" date="2022" name="Int. J. Syst. Evol. Microbiol.">
        <title>Pseudomonas aegrilactucae sp. nov. and Pseudomonas morbosilactucae sp. nov., pathogens causing bacterial rot of lettuce in Japan.</title>
        <authorList>
            <person name="Sawada H."/>
            <person name="Fujikawa T."/>
            <person name="Satou M."/>
        </authorList>
    </citation>
    <scope>NUCLEOTIDE SEQUENCE</scope>
    <source>
        <strain evidence="1">0166_1</strain>
    </source>
</reference>
<dbReference type="AlphaFoldDB" id="A0A9E7BZT0"/>
<dbReference type="EMBL" id="CP087164">
    <property type="protein sequence ID" value="UGS35641.1"/>
    <property type="molecule type" value="Genomic_DNA"/>
</dbReference>
<dbReference type="KEGG" id="sbae:DSM104329_02036"/>